<evidence type="ECO:0000313" key="4">
    <source>
        <dbReference type="Proteomes" id="UP001167796"/>
    </source>
</evidence>
<keyword evidence="4" id="KW-1185">Reference proteome</keyword>
<dbReference type="Pfam" id="PF00932">
    <property type="entry name" value="LTD"/>
    <property type="match status" value="1"/>
</dbReference>
<protein>
    <submittedName>
        <fullName evidence="3">T9SS type A sorting domain-containing protein</fullName>
    </submittedName>
</protein>
<name>A0ABT9A6X9_9BACT</name>
<feature type="domain" description="LTD" evidence="2">
    <location>
        <begin position="10"/>
        <end position="142"/>
    </location>
</feature>
<reference evidence="3" key="1">
    <citation type="submission" date="2023-07" db="EMBL/GenBank/DDBJ databases">
        <authorList>
            <person name="Kim M.K."/>
        </authorList>
    </citation>
    <scope>NUCLEOTIDE SEQUENCE</scope>
    <source>
        <strain evidence="3">M29</strain>
    </source>
</reference>
<dbReference type="Pfam" id="PF18962">
    <property type="entry name" value="Por_Secre_tail"/>
    <property type="match status" value="1"/>
</dbReference>
<evidence type="ECO:0000259" key="2">
    <source>
        <dbReference type="PROSITE" id="PS51841"/>
    </source>
</evidence>
<dbReference type="InterPro" id="IPR001322">
    <property type="entry name" value="Lamin_tail_dom"/>
</dbReference>
<dbReference type="EMBL" id="JAUQSX010000002">
    <property type="protein sequence ID" value="MDO7845591.1"/>
    <property type="molecule type" value="Genomic_DNA"/>
</dbReference>
<sequence>MLPLLASLLSHAQSTSVVISEVFGGGGTPGAPYTNDFVELYNPTNAAITLTNHSLQYNSATGTSAYTVVAQGNFSVPAHGFFLIQLGSSGGVGAGLTAPDVTGTQNLSATAGRLALVSNTTALGAGVAANTAGVVDFVGYGTSAATYEGVGRAPAPSNTTSIERKARESSTSADMAAGNVDADQGNGFDSDNNNLDFVTRSAPGPQNSSAPAEVLVPIVYYSTKVPGGFLNDPNTYSSTPDGTGPAPANFSTNFLTFVVVGTNRTIDGAWSVTGTNAKVLVQSGASFVVPAAFNFSGTLDLSSNATLVQQNATTPSTVTFGTLDAASTVEYAQTTSFTVPILAAPGYGNLTLRNATKLLSTGTTVVRGNVLVDNVDGAFGGAASSASILSLGGNFTLAGTVTFGPAADNLIQLSATNTTTAQVLDGAGTLIKLFRLTLPANQAGVSLANGTSNLELGNAITAAGGYSLGTNTVLTVGNNTLSFAAGGRATMSGNGALALSPSSNLIFSKNSTTALGTLRLTAGSTQLTNFTLDAAGSNNTLVLPASLTVNGTLTVSSTSTLTIGSGNLLTVNGPVAGTGTLRGAADADLTIGGAGALSSFTIGSSGTTTGVLRNFTLNRAGAVLPLSLNLTVEGALALANGTLSLGANLLLLDGTVASSGGFLSGTSASRLTVAGTDGPVGPVAFSPTGGLLSQLNLNRPSGTLTLTDNPLLVGATTLTSGVLGLGAGVGLTITGVLTVVDPAVARFAGTPTSVLNFTGSGAIGPLAFVAGQDELLGLSLNRTGTIPTAQLLTNLSVNNLTLTSGRIFVQGTAKLQVLPGGSLVGGSSNSYSNTLTLASVTNNMTQTVSLTFPLGVTGQYRPLTLTVTDQVIGTTSYTAHQYEAPSPVRTLPATLVRVSQIRYYNVVQEAGGSSTLGSATIRLSYVAANDLVTPANVSFLRVAMTDPADNTKWKDIGGSGTGSDITSASFTPGPLGDFTLATDIATPPNTNPLPVELTRFAATRQGGGVALAWATATERNSARFEVERSLDGRTFGAVLSLPGQGNSTQLHEYTALDAKAPAHLLYYRLRQVDLDGTVAYSQVLTVAGTDAPAEWTVYPNPTTERLTAALPTAAGRTYRVLNTLGQVVAHGDAATADPTIDVHQLAAGTYFLELRGAAGPQTRRFVKND</sequence>
<dbReference type="Proteomes" id="UP001167796">
    <property type="component" value="Unassembled WGS sequence"/>
</dbReference>
<comment type="caution">
    <text evidence="3">The sequence shown here is derived from an EMBL/GenBank/DDBJ whole genome shotgun (WGS) entry which is preliminary data.</text>
</comment>
<dbReference type="PROSITE" id="PS51841">
    <property type="entry name" value="LTD"/>
    <property type="match status" value="1"/>
</dbReference>
<feature type="region of interest" description="Disordered" evidence="1">
    <location>
        <begin position="151"/>
        <end position="179"/>
    </location>
</feature>
<evidence type="ECO:0000256" key="1">
    <source>
        <dbReference type="SAM" id="MobiDB-lite"/>
    </source>
</evidence>
<dbReference type="NCBIfam" id="TIGR04183">
    <property type="entry name" value="Por_Secre_tail"/>
    <property type="match status" value="1"/>
</dbReference>
<gene>
    <name evidence="3" type="ORF">Q5H92_04425</name>
</gene>
<proteinExistence type="predicted"/>
<dbReference type="InterPro" id="IPR026444">
    <property type="entry name" value="Secre_tail"/>
</dbReference>
<organism evidence="3 4">
    <name type="scientific">Hymenobacter mellowenesis</name>
    <dbReference type="NCBI Taxonomy" id="3063995"/>
    <lineage>
        <taxon>Bacteria</taxon>
        <taxon>Pseudomonadati</taxon>
        <taxon>Bacteroidota</taxon>
        <taxon>Cytophagia</taxon>
        <taxon>Cytophagales</taxon>
        <taxon>Hymenobacteraceae</taxon>
        <taxon>Hymenobacter</taxon>
    </lineage>
</organism>
<evidence type="ECO:0000313" key="3">
    <source>
        <dbReference type="EMBL" id="MDO7845591.1"/>
    </source>
</evidence>
<accession>A0ABT9A6X9</accession>